<dbReference type="GO" id="GO:0005829">
    <property type="term" value="C:cytosol"/>
    <property type="evidence" value="ECO:0007669"/>
    <property type="project" value="TreeGrafter"/>
</dbReference>
<keyword evidence="3" id="KW-1185">Reference proteome</keyword>
<dbReference type="PANTHER" id="PTHR13255">
    <property type="entry name" value="ATAXIN-10"/>
    <property type="match status" value="1"/>
</dbReference>
<reference evidence="2 3" key="1">
    <citation type="journal article" date="2015" name="Genome Biol. Evol.">
        <title>Comparative Genomics of a Bacterivorous Green Alga Reveals Evolutionary Causalities and Consequences of Phago-Mixotrophic Mode of Nutrition.</title>
        <authorList>
            <person name="Burns J.A."/>
            <person name="Paasch A."/>
            <person name="Narechania A."/>
            <person name="Kim E."/>
        </authorList>
    </citation>
    <scope>NUCLEOTIDE SEQUENCE [LARGE SCALE GENOMIC DNA]</scope>
    <source>
        <strain evidence="2 3">PLY_AMNH</strain>
    </source>
</reference>
<name>A0AAE0GNP0_9CHLO</name>
<dbReference type="Gene3D" id="1.25.10.10">
    <property type="entry name" value="Leucine-rich Repeat Variant"/>
    <property type="match status" value="1"/>
</dbReference>
<feature type="region of interest" description="Disordered" evidence="1">
    <location>
        <begin position="92"/>
        <end position="140"/>
    </location>
</feature>
<sequence>MLNSDEQAVEITSWLVAIECTFPEFNEAVNGSERAPLRSELETGKCSLLCIIRLTKNEEGRSILLLHETPSRIAVPIWKACSWFCEVGGGSESSKPDDTQQSTQSESAADTHRLSSSATSMGEETDCKDKDGQSRWPDRQTEADATEVLRLLLALARNLCAAGPACQDILEQKGVHLAVTRLVESLALQEGPSACTLLRSALQLLGNLGVQNEVAASSVFDALVPRAAPAVAHGDHYSAHPPLCMAILTGCRSCPKRRAALCSLQYASILQALLTTAACPSPEVQQPGVKAWEGGGGEGLGYLLRALCLEDDLLPSLYAACCEAADGVASRAGAGPASAHGSTWTQGALLELLAQIIPRPAGGAAGAGEPCLSRSRFLLEFVFQQVRAAL</sequence>
<dbReference type="Proteomes" id="UP001190700">
    <property type="component" value="Unassembled WGS sequence"/>
</dbReference>
<organism evidence="2 3">
    <name type="scientific">Cymbomonas tetramitiformis</name>
    <dbReference type="NCBI Taxonomy" id="36881"/>
    <lineage>
        <taxon>Eukaryota</taxon>
        <taxon>Viridiplantae</taxon>
        <taxon>Chlorophyta</taxon>
        <taxon>Pyramimonadophyceae</taxon>
        <taxon>Pyramimonadales</taxon>
        <taxon>Pyramimonadaceae</taxon>
        <taxon>Cymbomonas</taxon>
    </lineage>
</organism>
<protein>
    <submittedName>
        <fullName evidence="2">Uncharacterized protein</fullName>
    </submittedName>
</protein>
<dbReference type="AlphaFoldDB" id="A0AAE0GNP0"/>
<evidence type="ECO:0000313" key="3">
    <source>
        <dbReference type="Proteomes" id="UP001190700"/>
    </source>
</evidence>
<dbReference type="InterPro" id="IPR051374">
    <property type="entry name" value="Ataxin-10/CTR86_families"/>
</dbReference>
<accession>A0AAE0GNP0</accession>
<feature type="compositionally biased region" description="Polar residues" evidence="1">
    <location>
        <begin position="99"/>
        <end position="122"/>
    </location>
</feature>
<comment type="caution">
    <text evidence="2">The sequence shown here is derived from an EMBL/GenBank/DDBJ whole genome shotgun (WGS) entry which is preliminary data.</text>
</comment>
<dbReference type="EMBL" id="LGRX02003821">
    <property type="protein sequence ID" value="KAK3281486.1"/>
    <property type="molecule type" value="Genomic_DNA"/>
</dbReference>
<gene>
    <name evidence="2" type="ORF">CYMTET_10730</name>
</gene>
<dbReference type="InterPro" id="IPR011989">
    <property type="entry name" value="ARM-like"/>
</dbReference>
<proteinExistence type="predicted"/>
<evidence type="ECO:0000313" key="2">
    <source>
        <dbReference type="EMBL" id="KAK3281486.1"/>
    </source>
</evidence>
<feature type="compositionally biased region" description="Basic and acidic residues" evidence="1">
    <location>
        <begin position="125"/>
        <end position="140"/>
    </location>
</feature>
<evidence type="ECO:0000256" key="1">
    <source>
        <dbReference type="SAM" id="MobiDB-lite"/>
    </source>
</evidence>
<dbReference type="PANTHER" id="PTHR13255:SF0">
    <property type="entry name" value="ATAXIN-10"/>
    <property type="match status" value="1"/>
</dbReference>